<evidence type="ECO:0000313" key="3">
    <source>
        <dbReference type="EMBL" id="TWT67598.1"/>
    </source>
</evidence>
<dbReference type="EMBL" id="SJPO01000012">
    <property type="protein sequence ID" value="TWT67598.1"/>
    <property type="molecule type" value="Genomic_DNA"/>
</dbReference>
<name>A0A5C5XY35_9BACT</name>
<dbReference type="AlphaFoldDB" id="A0A5C5XY35"/>
<evidence type="ECO:0000313" key="4">
    <source>
        <dbReference type="Proteomes" id="UP000318478"/>
    </source>
</evidence>
<dbReference type="Proteomes" id="UP000318478">
    <property type="component" value="Unassembled WGS sequence"/>
</dbReference>
<reference evidence="3 4" key="1">
    <citation type="submission" date="2019-02" db="EMBL/GenBank/DDBJ databases">
        <title>Deep-cultivation of Planctomycetes and their phenomic and genomic characterization uncovers novel biology.</title>
        <authorList>
            <person name="Wiegand S."/>
            <person name="Jogler M."/>
            <person name="Boedeker C."/>
            <person name="Pinto D."/>
            <person name="Vollmers J."/>
            <person name="Rivas-Marin E."/>
            <person name="Kohn T."/>
            <person name="Peeters S.H."/>
            <person name="Heuer A."/>
            <person name="Rast P."/>
            <person name="Oberbeckmann S."/>
            <person name="Bunk B."/>
            <person name="Jeske O."/>
            <person name="Meyerdierks A."/>
            <person name="Storesund J.E."/>
            <person name="Kallscheuer N."/>
            <person name="Luecker S."/>
            <person name="Lage O.M."/>
            <person name="Pohl T."/>
            <person name="Merkel B.J."/>
            <person name="Hornburger P."/>
            <person name="Mueller R.-W."/>
            <person name="Bruemmer F."/>
            <person name="Labrenz M."/>
            <person name="Spormann A.M."/>
            <person name="Op Den Camp H."/>
            <person name="Overmann J."/>
            <person name="Amann R."/>
            <person name="Jetten M.S.M."/>
            <person name="Mascher T."/>
            <person name="Medema M.H."/>
            <person name="Devos D.P."/>
            <person name="Kaster A.-K."/>
            <person name="Ovreas L."/>
            <person name="Rohde M."/>
            <person name="Galperin M.Y."/>
            <person name="Jogler C."/>
        </authorList>
    </citation>
    <scope>NUCLEOTIDE SEQUENCE [LARGE SCALE GENOMIC DNA]</scope>
    <source>
        <strain evidence="3 4">Pla123a</strain>
    </source>
</reference>
<gene>
    <name evidence="3" type="ORF">Pla123a_41540</name>
</gene>
<evidence type="ECO:0000256" key="2">
    <source>
        <dbReference type="SAM" id="Phobius"/>
    </source>
</evidence>
<keyword evidence="2" id="KW-0472">Membrane</keyword>
<dbReference type="RefSeq" id="WP_146590494.1">
    <property type="nucleotide sequence ID" value="NZ_SJPO01000012.1"/>
</dbReference>
<accession>A0A5C5XY35</accession>
<evidence type="ECO:0000256" key="1">
    <source>
        <dbReference type="SAM" id="MobiDB-lite"/>
    </source>
</evidence>
<feature type="transmembrane region" description="Helical" evidence="2">
    <location>
        <begin position="114"/>
        <end position="135"/>
    </location>
</feature>
<feature type="transmembrane region" description="Helical" evidence="2">
    <location>
        <begin position="81"/>
        <end position="102"/>
    </location>
</feature>
<feature type="transmembrane region" description="Helical" evidence="2">
    <location>
        <begin position="49"/>
        <end position="69"/>
    </location>
</feature>
<organism evidence="3 4">
    <name type="scientific">Posidoniimonas polymericola</name>
    <dbReference type="NCBI Taxonomy" id="2528002"/>
    <lineage>
        <taxon>Bacteria</taxon>
        <taxon>Pseudomonadati</taxon>
        <taxon>Planctomycetota</taxon>
        <taxon>Planctomycetia</taxon>
        <taxon>Pirellulales</taxon>
        <taxon>Lacipirellulaceae</taxon>
        <taxon>Posidoniimonas</taxon>
    </lineage>
</organism>
<proteinExistence type="predicted"/>
<feature type="region of interest" description="Disordered" evidence="1">
    <location>
        <begin position="1"/>
        <end position="21"/>
    </location>
</feature>
<keyword evidence="4" id="KW-1185">Reference proteome</keyword>
<comment type="caution">
    <text evidence="3">The sequence shown here is derived from an EMBL/GenBank/DDBJ whole genome shotgun (WGS) entry which is preliminary data.</text>
</comment>
<sequence length="137" mass="15101">MPDSFNPFASPATDAEFRPDGLSDSVLSPRQRRQMQVGEVVVAWEWRRLWYNLVLTAACLPIVATGLVAGNVDPDEVTMLIPAAIFANACFLAGPLIEGYWTWLLGPARWMRNLLFWAGTALATVLAIATCWMMVSA</sequence>
<protein>
    <submittedName>
        <fullName evidence="3">Uncharacterized protein</fullName>
    </submittedName>
</protein>
<keyword evidence="2" id="KW-1133">Transmembrane helix</keyword>
<dbReference type="OrthoDB" id="279298at2"/>
<keyword evidence="2" id="KW-0812">Transmembrane</keyword>